<feature type="binding site" evidence="1">
    <location>
        <position position="135"/>
    </location>
    <ligand>
        <name>a divalent metal cation</name>
        <dbReference type="ChEBI" id="CHEBI:60240"/>
        <label>1</label>
    </ligand>
</feature>
<dbReference type="GeneID" id="30028982"/>
<sequence>MYYMDCHCHLGVDAHLRDSEQLMQKLNQDRRISSEGFFNVMSTNRLDLEFLAALINLDESNILVPHFGIHPWYSHLFSIDPSLSKIEHYSLVLSSLPEDLLDLLPDPIYLEDHIQKIMELTQICHSMRKAYAIGEIGLDKLFRIPSNGFYGNQDFKTGVKLTAAKVLMEHQRAVFVRQLELANRLEKPVSLHCVKAHGPFFDIVHSSFLEIPSVTLHSYTGSPDQAMRWVKEFSKQRRNLYFSFSNFINGEGDRVASLSELTTLIPEDHILFETDMPIDRYFLSGREDEYFEQLYKIQAHISKSKGVSEAECNLIVQKNSLSLHLS</sequence>
<keyword evidence="3" id="KW-1185">Reference proteome</keyword>
<keyword evidence="1" id="KW-0479">Metal-binding</keyword>
<dbReference type="PANTHER" id="PTHR47345">
    <property type="entry name" value="CUT9-INTERACTING PROTEIN SCN1"/>
    <property type="match status" value="1"/>
</dbReference>
<dbReference type="GO" id="GO:0016788">
    <property type="term" value="F:hydrolase activity, acting on ester bonds"/>
    <property type="evidence" value="ECO:0007669"/>
    <property type="project" value="InterPro"/>
</dbReference>
<organism evidence="2 3">
    <name type="scientific">Metschnikowia bicuspidata var. bicuspidata NRRL YB-4993</name>
    <dbReference type="NCBI Taxonomy" id="869754"/>
    <lineage>
        <taxon>Eukaryota</taxon>
        <taxon>Fungi</taxon>
        <taxon>Dikarya</taxon>
        <taxon>Ascomycota</taxon>
        <taxon>Saccharomycotina</taxon>
        <taxon>Pichiomycetes</taxon>
        <taxon>Metschnikowiaceae</taxon>
        <taxon>Metschnikowia</taxon>
    </lineage>
</organism>
<name>A0A1A0HCU4_9ASCO</name>
<feature type="binding site" evidence="1">
    <location>
        <position position="7"/>
    </location>
    <ligand>
        <name>a divalent metal cation</name>
        <dbReference type="ChEBI" id="CHEBI:60240"/>
        <label>1</label>
    </ligand>
</feature>
<gene>
    <name evidence="2" type="ORF">METBIDRAFT_32206</name>
</gene>
<feature type="binding site" evidence="1">
    <location>
        <position position="217"/>
    </location>
    <ligand>
        <name>a divalent metal cation</name>
        <dbReference type="ChEBI" id="CHEBI:60240"/>
        <label>2</label>
    </ligand>
</feature>
<evidence type="ECO:0000256" key="1">
    <source>
        <dbReference type="PIRSR" id="PIRSR005902-1"/>
    </source>
</evidence>
<dbReference type="PIRSF" id="PIRSF005902">
    <property type="entry name" value="DNase_TatD"/>
    <property type="match status" value="1"/>
</dbReference>
<dbReference type="Gene3D" id="3.20.20.140">
    <property type="entry name" value="Metal-dependent hydrolases"/>
    <property type="match status" value="1"/>
</dbReference>
<dbReference type="OrthoDB" id="413993at2759"/>
<dbReference type="EMBL" id="LXTC01000003">
    <property type="protein sequence ID" value="OBA21743.1"/>
    <property type="molecule type" value="Genomic_DNA"/>
</dbReference>
<dbReference type="RefSeq" id="XP_018712253.1">
    <property type="nucleotide sequence ID" value="XM_018856006.1"/>
</dbReference>
<dbReference type="InterPro" id="IPR032466">
    <property type="entry name" value="Metal_Hydrolase"/>
</dbReference>
<feature type="binding site" evidence="1">
    <location>
        <position position="275"/>
    </location>
    <ligand>
        <name>a divalent metal cation</name>
        <dbReference type="ChEBI" id="CHEBI:60240"/>
        <label>1</label>
    </ligand>
</feature>
<protein>
    <submittedName>
        <fullName evidence="2">Metallo-dependent hydrolase</fullName>
    </submittedName>
</protein>
<keyword evidence="2" id="KW-0378">Hydrolase</keyword>
<feature type="binding site" evidence="1">
    <location>
        <position position="9"/>
    </location>
    <ligand>
        <name>a divalent metal cation</name>
        <dbReference type="ChEBI" id="CHEBI:60240"/>
        <label>1</label>
    </ligand>
</feature>
<dbReference type="Pfam" id="PF01026">
    <property type="entry name" value="TatD_DNase"/>
    <property type="match status" value="1"/>
</dbReference>
<dbReference type="AlphaFoldDB" id="A0A1A0HCU4"/>
<comment type="caution">
    <text evidence="2">The sequence shown here is derived from an EMBL/GenBank/DDBJ whole genome shotgun (WGS) entry which is preliminary data.</text>
</comment>
<dbReference type="Proteomes" id="UP000092555">
    <property type="component" value="Unassembled WGS sequence"/>
</dbReference>
<evidence type="ECO:0000313" key="3">
    <source>
        <dbReference type="Proteomes" id="UP000092555"/>
    </source>
</evidence>
<dbReference type="PANTHER" id="PTHR47345:SF1">
    <property type="entry name" value="CUT9-INTERACTING PROTEIN SCN1"/>
    <property type="match status" value="1"/>
</dbReference>
<dbReference type="GO" id="GO:0046872">
    <property type="term" value="F:metal ion binding"/>
    <property type="evidence" value="ECO:0007669"/>
    <property type="project" value="UniProtKB-KW"/>
</dbReference>
<dbReference type="SUPFAM" id="SSF51556">
    <property type="entry name" value="Metallo-dependent hydrolases"/>
    <property type="match status" value="1"/>
</dbReference>
<feature type="binding site" evidence="1">
    <location>
        <position position="192"/>
    </location>
    <ligand>
        <name>a divalent metal cation</name>
        <dbReference type="ChEBI" id="CHEBI:60240"/>
        <label>2</label>
    </ligand>
</feature>
<dbReference type="InterPro" id="IPR053044">
    <property type="entry name" value="Metallo-hydrolase/TatD-type"/>
</dbReference>
<proteinExistence type="predicted"/>
<reference evidence="2 3" key="1">
    <citation type="submission" date="2016-05" db="EMBL/GenBank/DDBJ databases">
        <title>Comparative genomics of biotechnologically important yeasts.</title>
        <authorList>
            <consortium name="DOE Joint Genome Institute"/>
            <person name="Riley R."/>
            <person name="Haridas S."/>
            <person name="Wolfe K.H."/>
            <person name="Lopes M.R."/>
            <person name="Hittinger C.T."/>
            <person name="Goker M."/>
            <person name="Salamov A."/>
            <person name="Wisecaver J."/>
            <person name="Long T.M."/>
            <person name="Aerts A.L."/>
            <person name="Barry K."/>
            <person name="Choi C."/>
            <person name="Clum A."/>
            <person name="Coughlan A.Y."/>
            <person name="Deshpande S."/>
            <person name="Douglass A.P."/>
            <person name="Hanson S.J."/>
            <person name="Klenk H.-P."/>
            <person name="LaButti K."/>
            <person name="Lapidus A."/>
            <person name="Lindquist E."/>
            <person name="Lipzen A."/>
            <person name="Meier-kolthoff J.P."/>
            <person name="Ohm R.A."/>
            <person name="Otillar R.P."/>
            <person name="Pangilinan J."/>
            <person name="Peng Y."/>
            <person name="Rokas A."/>
            <person name="Rosa C.A."/>
            <person name="Scheuner C."/>
            <person name="Sibirny A.A."/>
            <person name="Slot J.C."/>
            <person name="Stielow J.B."/>
            <person name="Sun H."/>
            <person name="Kurtzman C.P."/>
            <person name="Blackwell M."/>
            <person name="Grigoriev I.V."/>
            <person name="Jeffries T.W."/>
        </authorList>
    </citation>
    <scope>NUCLEOTIDE SEQUENCE [LARGE SCALE GENOMIC DNA]</scope>
    <source>
        <strain evidence="2 3">NRRL YB-4993</strain>
    </source>
</reference>
<dbReference type="InterPro" id="IPR001130">
    <property type="entry name" value="TatD-like"/>
</dbReference>
<evidence type="ECO:0000313" key="2">
    <source>
        <dbReference type="EMBL" id="OBA21743.1"/>
    </source>
</evidence>
<accession>A0A1A0HCU4</accession>